<feature type="compositionally biased region" description="Polar residues" evidence="1">
    <location>
        <begin position="1"/>
        <end position="11"/>
    </location>
</feature>
<dbReference type="Proteomes" id="UP000516421">
    <property type="component" value="Plasmid p1"/>
</dbReference>
<dbReference type="EMBL" id="CP062957">
    <property type="protein sequence ID" value="QOW64912.1"/>
    <property type="molecule type" value="Genomic_DNA"/>
</dbReference>
<dbReference type="Pfam" id="PF03090">
    <property type="entry name" value="Replicase"/>
    <property type="match status" value="1"/>
</dbReference>
<reference evidence="2 3" key="1">
    <citation type="submission" date="2020-09" db="EMBL/GenBank/DDBJ databases">
        <title>Investigation of environmental microbe.</title>
        <authorList>
            <person name="Ou Y."/>
            <person name="Kang Q."/>
        </authorList>
    </citation>
    <scope>NUCLEOTIDE SEQUENCE [LARGE SCALE GENOMIC DNA]</scope>
    <source>
        <strain evidence="2 3">KJZ-9</strain>
        <plasmid evidence="2 3">p1</plasmid>
    </source>
</reference>
<dbReference type="InterPro" id="IPR004322">
    <property type="entry name" value="Plasmid_replicase_bac"/>
</dbReference>
<dbReference type="RefSeq" id="WP_168615670.1">
    <property type="nucleotide sequence ID" value="NZ_CP062957.1"/>
</dbReference>
<proteinExistence type="predicted"/>
<keyword evidence="3" id="KW-1185">Reference proteome</keyword>
<organism evidence="2 3">
    <name type="scientific">Rothia amarae</name>
    <dbReference type="NCBI Taxonomy" id="169480"/>
    <lineage>
        <taxon>Bacteria</taxon>
        <taxon>Bacillati</taxon>
        <taxon>Actinomycetota</taxon>
        <taxon>Actinomycetes</taxon>
        <taxon>Micrococcales</taxon>
        <taxon>Micrococcaceae</taxon>
        <taxon>Rothia</taxon>
    </lineage>
</organism>
<evidence type="ECO:0000256" key="1">
    <source>
        <dbReference type="SAM" id="MobiDB-lite"/>
    </source>
</evidence>
<sequence>MILSNDSSPGTLTGARVGTPSRVRQDCAGLDDTPASQLDREKLLQHLGRDALHGSISRDFQSAYRVVVDEETGKKRSVPRLYRTDSEKLGRCEYVMLTNKQYSAVMVIDVDQPGESGGHPVHLNAYVKSVIFALVQRGIGPAWAGINPLSGKAQFIWLIDPVYTGKNKHSSNMELLKATSQELGALLAHDPHFAHRFSRSPFYTGKSVEAYRWYHQHDRVIRLQDFLRQVREMAGHPQYGKNMRQQFSSGRELINAVKARREEAQAFKALAEDVENEIGAGLDQYDPELIDGVRVLWISQGCAARDETAFRHALKTGHRLRAAGQRLTDAAIIDAYEHAYNIAQHVGAAGRRSEMPPMRDRQTMARRVRGYVTQSRNNAYSGSHAPRKTSSSERKALATMGRKGGQKAAQRWKTDPQGEYAQRQIQKLEKTHRLKKAQGRSTKSRISQMVNDQYVQTGTLPSWLEIEKEIGVSRATVARHVAALKKSGDYPEL</sequence>
<evidence type="ECO:0000313" key="2">
    <source>
        <dbReference type="EMBL" id="QOW64912.1"/>
    </source>
</evidence>
<protein>
    <submittedName>
        <fullName evidence="2">Replication initiation protein</fullName>
    </submittedName>
</protein>
<accession>A0A7S7AZL6</accession>
<gene>
    <name evidence="2" type="ORF">IDM48_11210</name>
</gene>
<dbReference type="GeneID" id="96624951"/>
<feature type="region of interest" description="Disordered" evidence="1">
    <location>
        <begin position="1"/>
        <end position="32"/>
    </location>
</feature>
<geneLocation type="plasmid" evidence="2 3">
    <name>p1</name>
</geneLocation>
<evidence type="ECO:0000313" key="3">
    <source>
        <dbReference type="Proteomes" id="UP000516421"/>
    </source>
</evidence>
<dbReference type="AlphaFoldDB" id="A0A7S7AZL6"/>
<name>A0A7S7AZL6_9MICC</name>
<dbReference type="KEGG" id="rama:IDM48_11210"/>
<keyword evidence="2" id="KW-0614">Plasmid</keyword>